<evidence type="ECO:0000256" key="1">
    <source>
        <dbReference type="SAM" id="MobiDB-lite"/>
    </source>
</evidence>
<dbReference type="AlphaFoldDB" id="A0A7T8K8V5"/>
<keyword evidence="3" id="KW-1185">Reference proteome</keyword>
<reference evidence="3" key="1">
    <citation type="submission" date="2021-01" db="EMBL/GenBank/DDBJ databases">
        <title>Caligus Genome Assembly.</title>
        <authorList>
            <person name="Gallardo-Escarate C."/>
        </authorList>
    </citation>
    <scope>NUCLEOTIDE SEQUENCE [LARGE SCALE GENOMIC DNA]</scope>
</reference>
<proteinExistence type="predicted"/>
<accession>A0A7T8K8V5</accession>
<name>A0A7T8K8V5_CALRO</name>
<feature type="compositionally biased region" description="Basic and acidic residues" evidence="1">
    <location>
        <begin position="1"/>
        <end position="16"/>
    </location>
</feature>
<protein>
    <submittedName>
        <fullName evidence="2">p8 nuclear protein</fullName>
    </submittedName>
</protein>
<feature type="non-terminal residue" evidence="2">
    <location>
        <position position="1"/>
    </location>
</feature>
<dbReference type="Proteomes" id="UP000595437">
    <property type="component" value="Chromosome 7"/>
</dbReference>
<feature type="region of interest" description="Disordered" evidence="1">
    <location>
        <begin position="1"/>
        <end position="58"/>
    </location>
</feature>
<gene>
    <name evidence="2" type="ORF">FKW44_011513</name>
</gene>
<organism evidence="2 3">
    <name type="scientific">Caligus rogercresseyi</name>
    <name type="common">Sea louse</name>
    <dbReference type="NCBI Taxonomy" id="217165"/>
    <lineage>
        <taxon>Eukaryota</taxon>
        <taxon>Metazoa</taxon>
        <taxon>Ecdysozoa</taxon>
        <taxon>Arthropoda</taxon>
        <taxon>Crustacea</taxon>
        <taxon>Multicrustacea</taxon>
        <taxon>Hexanauplia</taxon>
        <taxon>Copepoda</taxon>
        <taxon>Siphonostomatoida</taxon>
        <taxon>Caligidae</taxon>
        <taxon>Caligus</taxon>
    </lineage>
</organism>
<dbReference type="EMBL" id="CP045896">
    <property type="protein sequence ID" value="QQP50498.1"/>
    <property type="molecule type" value="Genomic_DNA"/>
</dbReference>
<evidence type="ECO:0000313" key="2">
    <source>
        <dbReference type="EMBL" id="QQP50498.1"/>
    </source>
</evidence>
<evidence type="ECO:0000313" key="3">
    <source>
        <dbReference type="Proteomes" id="UP000595437"/>
    </source>
</evidence>
<sequence>MGFGTDFRDVPAKEAADSSGPGQWSSGVEHKARSGESGIRSQSRPTVARRIKDATLKI</sequence>